<accession>A0A2T1FMC5</accession>
<name>A0A2T1FMC5_9CYAN</name>
<reference evidence="1 2" key="1">
    <citation type="submission" date="2018-03" db="EMBL/GenBank/DDBJ databases">
        <title>The ancient ancestry and fast evolution of plastids.</title>
        <authorList>
            <person name="Moore K.R."/>
            <person name="Magnabosco C."/>
            <person name="Momper L."/>
            <person name="Gold D.A."/>
            <person name="Bosak T."/>
            <person name="Fournier G.P."/>
        </authorList>
    </citation>
    <scope>NUCLEOTIDE SEQUENCE [LARGE SCALE GENOMIC DNA]</scope>
    <source>
        <strain evidence="1 2">CCALA 037</strain>
    </source>
</reference>
<evidence type="ECO:0000313" key="2">
    <source>
        <dbReference type="Proteomes" id="UP000238937"/>
    </source>
</evidence>
<dbReference type="Proteomes" id="UP000238937">
    <property type="component" value="Unassembled WGS sequence"/>
</dbReference>
<comment type="caution">
    <text evidence="1">The sequence shown here is derived from an EMBL/GenBank/DDBJ whole genome shotgun (WGS) entry which is preliminary data.</text>
</comment>
<evidence type="ECO:0000313" key="1">
    <source>
        <dbReference type="EMBL" id="PSB46152.1"/>
    </source>
</evidence>
<dbReference type="AlphaFoldDB" id="A0A2T1FMC5"/>
<dbReference type="EMBL" id="PVWO01000485">
    <property type="protein sequence ID" value="PSB46152.1"/>
    <property type="molecule type" value="Genomic_DNA"/>
</dbReference>
<dbReference type="OrthoDB" id="426492at2"/>
<protein>
    <submittedName>
        <fullName evidence="1">DUF4327 domain-containing protein</fullName>
    </submittedName>
</protein>
<gene>
    <name evidence="1" type="ORF">C7B77_24900</name>
</gene>
<dbReference type="RefSeq" id="WP_015157621.1">
    <property type="nucleotide sequence ID" value="NZ_PVWO01000485.1"/>
</dbReference>
<organism evidence="1 2">
    <name type="scientific">Chamaesiphon polymorphus CCALA 037</name>
    <dbReference type="NCBI Taxonomy" id="2107692"/>
    <lineage>
        <taxon>Bacteria</taxon>
        <taxon>Bacillati</taxon>
        <taxon>Cyanobacteriota</taxon>
        <taxon>Cyanophyceae</taxon>
        <taxon>Gomontiellales</taxon>
        <taxon>Chamaesiphonaceae</taxon>
        <taxon>Chamaesiphon</taxon>
    </lineage>
</organism>
<dbReference type="InterPro" id="IPR025477">
    <property type="entry name" value="DUF4327"/>
</dbReference>
<dbReference type="Pfam" id="PF14217">
    <property type="entry name" value="DUF4327"/>
    <property type="match status" value="1"/>
</dbReference>
<keyword evidence="2" id="KW-1185">Reference proteome</keyword>
<sequence>MTQQVLHPMVKMQRQVESLVASKILSPSDRIWKIAFLYGDKWQYWKNELLEFGFTLQDPVSELLDVEGWDED</sequence>
<proteinExistence type="predicted"/>